<evidence type="ECO:0000313" key="17">
    <source>
        <dbReference type="Proteomes" id="UP001595640"/>
    </source>
</evidence>
<keyword evidence="13" id="KW-0520">NAD</keyword>
<dbReference type="Pfam" id="PF11412">
    <property type="entry name" value="DsbD_N"/>
    <property type="match status" value="1"/>
</dbReference>
<dbReference type="EC" id="1.8.1.8" evidence="13"/>
<feature type="transmembrane region" description="Helical" evidence="13">
    <location>
        <begin position="200"/>
        <end position="226"/>
    </location>
</feature>
<dbReference type="Proteomes" id="UP001595640">
    <property type="component" value="Unassembled WGS sequence"/>
</dbReference>
<evidence type="ECO:0000256" key="2">
    <source>
        <dbReference type="ARBA" id="ARBA00004196"/>
    </source>
</evidence>
<evidence type="ECO:0000256" key="6">
    <source>
        <dbReference type="ARBA" id="ARBA00022748"/>
    </source>
</evidence>
<evidence type="ECO:0000313" key="16">
    <source>
        <dbReference type="EMBL" id="MFC3292384.1"/>
    </source>
</evidence>
<evidence type="ECO:0000256" key="7">
    <source>
        <dbReference type="ARBA" id="ARBA00022982"/>
    </source>
</evidence>
<dbReference type="InterPro" id="IPR017937">
    <property type="entry name" value="Thioredoxin_CS"/>
</dbReference>
<feature type="chain" id="PRO_5044920634" description="Thiol:disulfide interchange protein DsbD" evidence="13">
    <location>
        <begin position="23"/>
        <end position="618"/>
    </location>
</feature>
<keyword evidence="6 13" id="KW-0201">Cytochrome c-type biogenesis</keyword>
<keyword evidence="3 13" id="KW-0813">Transport</keyword>
<keyword evidence="13" id="KW-1003">Cell membrane</keyword>
<gene>
    <name evidence="13 16" type="primary">dsbD</name>
    <name evidence="16" type="ORF">ACFOEI_09910</name>
</gene>
<evidence type="ECO:0000256" key="13">
    <source>
        <dbReference type="HAMAP-Rule" id="MF_00399"/>
    </source>
</evidence>
<feature type="transmembrane region" description="Helical" evidence="13">
    <location>
        <begin position="454"/>
        <end position="471"/>
    </location>
</feature>
<keyword evidence="12 13" id="KW-0676">Redox-active center</keyword>
<sequence precursor="true">MTRLPALLVSLFLLLFTTTTQAGWFDEQSKEQAFLPVHEAFQATAWREEGRLHVGFVNAENYYLYRHRFSIESLEPGVELGEIQLPPGQFKSDEFLGDVYVFYDQVALTVPYTGQPEDSLDIAVTFQGCADAGLCYPPESIELSAFPGSPPAAFQDVANIGTTPARQSDTTATASDPGIAAAPLSEDAHYRSLLTDLAPLTVLGLFFLAGLGLTFTPCVLPMIPILSSIIVGQQAGRRRALALSTSYVAGMTVTYAMAGVLMGLFGAGLNLQAHLQSPWVLVPFAALFVLFALAMFGVFDLRVAPALANRVDAWQARLQRSGAPGLALAGALSVIVVSPCVSAPLAGALVFISTTGNILMGGAALFALALGMGVPLLFVGTFGPSLLPRSGAWLNGVKAAFGVLLLAIAVWLIERLLPGPVSLVLWGALVIGTSLALGALTFNQRQGWPRVRQAASIVLLAWGVALVLGAAQGGENPLRPLASLGSAGGVEQGPVFTRVTTLAQLESELEIAARQGQPAFVNVTAEWCVSCKIMERDVFPAPAVASQLAGFHLIQADITDTNADSRALLDRFGLFGPPSLLFFSDNEELARARIQGEVDAPTFATHLERIRSQFARTG</sequence>
<evidence type="ECO:0000256" key="8">
    <source>
        <dbReference type="ARBA" id="ARBA00022989"/>
    </source>
</evidence>
<dbReference type="HAMAP" id="MF_00399">
    <property type="entry name" value="DbsD"/>
    <property type="match status" value="1"/>
</dbReference>
<evidence type="ECO:0000259" key="15">
    <source>
        <dbReference type="Pfam" id="PF11412"/>
    </source>
</evidence>
<dbReference type="Pfam" id="PF02683">
    <property type="entry name" value="DsbD_TM"/>
    <property type="match status" value="1"/>
</dbReference>
<dbReference type="SUPFAM" id="SSF74863">
    <property type="entry name" value="Thiol:disulfide interchange protein DsbD, N-terminal domain (DsbD-alpha)"/>
    <property type="match status" value="1"/>
</dbReference>
<organism evidence="16 17">
    <name type="scientific">Modicisalibacter luteus</name>
    <dbReference type="NCBI Taxonomy" id="453962"/>
    <lineage>
        <taxon>Bacteria</taxon>
        <taxon>Pseudomonadati</taxon>
        <taxon>Pseudomonadota</taxon>
        <taxon>Gammaproteobacteria</taxon>
        <taxon>Oceanospirillales</taxon>
        <taxon>Halomonadaceae</taxon>
        <taxon>Modicisalibacter</taxon>
    </lineage>
</organism>
<keyword evidence="17" id="KW-1185">Reference proteome</keyword>
<feature type="transmembrane region" description="Helical" evidence="13">
    <location>
        <begin position="419"/>
        <end position="442"/>
    </location>
</feature>
<evidence type="ECO:0000256" key="10">
    <source>
        <dbReference type="ARBA" id="ARBA00023136"/>
    </source>
</evidence>
<evidence type="ECO:0000256" key="12">
    <source>
        <dbReference type="ARBA" id="ARBA00023284"/>
    </source>
</evidence>
<keyword evidence="5 13" id="KW-0732">Signal</keyword>
<keyword evidence="4 13" id="KW-0812">Transmembrane</keyword>
<evidence type="ECO:0000256" key="11">
    <source>
        <dbReference type="ARBA" id="ARBA00023157"/>
    </source>
</evidence>
<dbReference type="SUPFAM" id="SSF52833">
    <property type="entry name" value="Thioredoxin-like"/>
    <property type="match status" value="1"/>
</dbReference>
<dbReference type="InterPro" id="IPR035671">
    <property type="entry name" value="DsbD_gamma"/>
</dbReference>
<dbReference type="PROSITE" id="PS00194">
    <property type="entry name" value="THIOREDOXIN_1"/>
    <property type="match status" value="1"/>
</dbReference>
<comment type="function">
    <text evidence="13">Required to facilitate the formation of correct disulfide bonds in some periplasmic proteins and for the assembly of the periplasmic c-type cytochromes. Acts by transferring electrons from cytoplasmic thioredoxin to the periplasm. This transfer involves a cascade of disulfide bond formation and reduction steps.</text>
</comment>
<keyword evidence="8 13" id="KW-1133">Transmembrane helix</keyword>
<evidence type="ECO:0000256" key="9">
    <source>
        <dbReference type="ARBA" id="ARBA00023002"/>
    </source>
</evidence>
<keyword evidence="11 13" id="KW-1015">Disulfide bond</keyword>
<reference evidence="17" key="1">
    <citation type="journal article" date="2019" name="Int. J. Syst. Evol. Microbiol.">
        <title>The Global Catalogue of Microorganisms (GCM) 10K type strain sequencing project: providing services to taxonomists for standard genome sequencing and annotation.</title>
        <authorList>
            <consortium name="The Broad Institute Genomics Platform"/>
            <consortium name="The Broad Institute Genome Sequencing Center for Infectious Disease"/>
            <person name="Wu L."/>
            <person name="Ma J."/>
        </authorList>
    </citation>
    <scope>NUCLEOTIDE SEQUENCE [LARGE SCALE GENOMIC DNA]</scope>
    <source>
        <strain evidence="17">KCTC 12847</strain>
    </source>
</reference>
<evidence type="ECO:0000256" key="4">
    <source>
        <dbReference type="ARBA" id="ARBA00022692"/>
    </source>
</evidence>
<comment type="catalytic activity">
    <reaction evidence="13">
        <text>[protein]-dithiol + NADP(+) = [protein]-disulfide + NADPH + H(+)</text>
        <dbReference type="Rhea" id="RHEA:18753"/>
        <dbReference type="Rhea" id="RHEA-COMP:10593"/>
        <dbReference type="Rhea" id="RHEA-COMP:10594"/>
        <dbReference type="ChEBI" id="CHEBI:15378"/>
        <dbReference type="ChEBI" id="CHEBI:29950"/>
        <dbReference type="ChEBI" id="CHEBI:50058"/>
        <dbReference type="ChEBI" id="CHEBI:57783"/>
        <dbReference type="ChEBI" id="CHEBI:58349"/>
        <dbReference type="EC" id="1.8.1.8"/>
    </reaction>
</comment>
<keyword evidence="9 13" id="KW-0560">Oxidoreductase</keyword>
<dbReference type="RefSeq" id="WP_019017994.1">
    <property type="nucleotide sequence ID" value="NZ_BMXD01000002.1"/>
</dbReference>
<accession>A0ABV7M0W0</accession>
<feature type="transmembrane region" description="Helical" evidence="13">
    <location>
        <begin position="247"/>
        <end position="269"/>
    </location>
</feature>
<dbReference type="CDD" id="cd02953">
    <property type="entry name" value="DsbDgamma"/>
    <property type="match status" value="1"/>
</dbReference>
<evidence type="ECO:0000256" key="1">
    <source>
        <dbReference type="ARBA" id="ARBA00004141"/>
    </source>
</evidence>
<feature type="domain" description="Thiol:disulfide interchange protein DsbD N-terminal" evidence="15">
    <location>
        <begin position="32"/>
        <end position="140"/>
    </location>
</feature>
<dbReference type="InterPro" id="IPR003834">
    <property type="entry name" value="Cyt_c_assmbl_TM_dom"/>
</dbReference>
<comment type="caution">
    <text evidence="16">The sequence shown here is derived from an EMBL/GenBank/DDBJ whole genome shotgun (WGS) entry which is preliminary data.</text>
</comment>
<feature type="transmembrane region" description="Helical" evidence="13">
    <location>
        <begin position="392"/>
        <end position="413"/>
    </location>
</feature>
<evidence type="ECO:0000256" key="5">
    <source>
        <dbReference type="ARBA" id="ARBA00022729"/>
    </source>
</evidence>
<dbReference type="InterPro" id="IPR036929">
    <property type="entry name" value="DsbDN_sf"/>
</dbReference>
<feature type="transmembrane region" description="Helical" evidence="13">
    <location>
        <begin position="358"/>
        <end position="380"/>
    </location>
</feature>
<feature type="transmembrane region" description="Helical" evidence="13">
    <location>
        <begin position="325"/>
        <end position="352"/>
    </location>
</feature>
<dbReference type="Pfam" id="PF13899">
    <property type="entry name" value="Thioredoxin_7"/>
    <property type="match status" value="1"/>
</dbReference>
<feature type="domain" description="Cytochrome C biogenesis protein transmembrane" evidence="14">
    <location>
        <begin position="201"/>
        <end position="417"/>
    </location>
</feature>
<dbReference type="Gene3D" id="2.60.40.1250">
    <property type="entry name" value="Thiol:disulfide interchange protein DsbD, N-terminal domain"/>
    <property type="match status" value="1"/>
</dbReference>
<evidence type="ECO:0000256" key="3">
    <source>
        <dbReference type="ARBA" id="ARBA00022448"/>
    </source>
</evidence>
<comment type="catalytic activity">
    <reaction evidence="13">
        <text>[protein]-dithiol + NAD(+) = [protein]-disulfide + NADH + H(+)</text>
        <dbReference type="Rhea" id="RHEA:18749"/>
        <dbReference type="Rhea" id="RHEA-COMP:10593"/>
        <dbReference type="Rhea" id="RHEA-COMP:10594"/>
        <dbReference type="ChEBI" id="CHEBI:15378"/>
        <dbReference type="ChEBI" id="CHEBI:29950"/>
        <dbReference type="ChEBI" id="CHEBI:50058"/>
        <dbReference type="ChEBI" id="CHEBI:57540"/>
        <dbReference type="ChEBI" id="CHEBI:57945"/>
        <dbReference type="EC" id="1.8.1.8"/>
    </reaction>
</comment>
<feature type="transmembrane region" description="Helical" evidence="13">
    <location>
        <begin position="281"/>
        <end position="304"/>
    </location>
</feature>
<dbReference type="InterPro" id="IPR036249">
    <property type="entry name" value="Thioredoxin-like_sf"/>
</dbReference>
<feature type="disulfide bond" description="Redox-active" evidence="13">
    <location>
        <begin position="129"/>
        <end position="135"/>
    </location>
</feature>
<keyword evidence="7 13" id="KW-0249">Electron transport</keyword>
<feature type="disulfide bond" description="Redox-active" evidence="13">
    <location>
        <begin position="218"/>
        <end position="340"/>
    </location>
</feature>
<keyword evidence="10 13" id="KW-0472">Membrane</keyword>
<feature type="disulfide bond" description="Redox-active" evidence="13">
    <location>
        <begin position="528"/>
        <end position="531"/>
    </location>
</feature>
<dbReference type="PANTHER" id="PTHR32234:SF0">
    <property type="entry name" value="THIOL:DISULFIDE INTERCHANGE PROTEIN DSBD"/>
    <property type="match status" value="1"/>
</dbReference>
<comment type="subcellular location">
    <subcellularLocation>
        <location evidence="2">Cell envelope</location>
    </subcellularLocation>
    <subcellularLocation>
        <location evidence="13">Cell inner membrane</location>
        <topology evidence="13">Multi-pass membrane protein</topology>
    </subcellularLocation>
    <subcellularLocation>
        <location evidence="1">Membrane</location>
        <topology evidence="1">Multi-pass membrane protein</topology>
    </subcellularLocation>
</comment>
<evidence type="ECO:0000259" key="14">
    <source>
        <dbReference type="Pfam" id="PF02683"/>
    </source>
</evidence>
<comment type="similarity">
    <text evidence="13">Belongs to the thioredoxin family. DsbD subfamily.</text>
</comment>
<dbReference type="InterPro" id="IPR022910">
    <property type="entry name" value="Thiol_diS_interchange_DbsD"/>
</dbReference>
<dbReference type="EMBL" id="JBHRUH010000015">
    <property type="protein sequence ID" value="MFC3292384.1"/>
    <property type="molecule type" value="Genomic_DNA"/>
</dbReference>
<dbReference type="InterPro" id="IPR028250">
    <property type="entry name" value="DsbDN"/>
</dbReference>
<dbReference type="Gene3D" id="3.40.30.10">
    <property type="entry name" value="Glutaredoxin"/>
    <property type="match status" value="1"/>
</dbReference>
<dbReference type="NCBIfam" id="NF001419">
    <property type="entry name" value="PRK00293.1"/>
    <property type="match status" value="1"/>
</dbReference>
<feature type="signal peptide" evidence="13">
    <location>
        <begin position="1"/>
        <end position="22"/>
    </location>
</feature>
<dbReference type="GO" id="GO:0047134">
    <property type="term" value="F:protein-disulfide reductase [NAD(P)H] activity"/>
    <property type="evidence" value="ECO:0007669"/>
    <property type="project" value="UniProtKB-EC"/>
</dbReference>
<protein>
    <recommendedName>
        <fullName evidence="13">Thiol:disulfide interchange protein DsbD</fullName>
        <ecNumber evidence="13">1.8.1.8</ecNumber>
    </recommendedName>
    <alternativeName>
        <fullName evidence="13">Protein-disulfide reductase</fullName>
        <shortName evidence="13">Disulfide reductase</shortName>
    </alternativeName>
</protein>
<dbReference type="PANTHER" id="PTHR32234">
    <property type="entry name" value="THIOL:DISULFIDE INTERCHANGE PROTEIN DSBD"/>
    <property type="match status" value="1"/>
</dbReference>
<proteinExistence type="inferred from homology"/>
<keyword evidence="13" id="KW-0997">Cell inner membrane</keyword>
<name>A0ABV7M0W0_9GAMM</name>